<evidence type="ECO:0000313" key="2">
    <source>
        <dbReference type="Proteomes" id="UP001524570"/>
    </source>
</evidence>
<comment type="caution">
    <text evidence="1">The sequence shown here is derived from an EMBL/GenBank/DDBJ whole genome shotgun (WGS) entry which is preliminary data.</text>
</comment>
<dbReference type="RefSeq" id="WP_256607888.1">
    <property type="nucleotide sequence ID" value="NZ_JANIBL010000053.1"/>
</dbReference>
<dbReference type="EMBL" id="JANIBL010000053">
    <property type="protein sequence ID" value="MCQ8118930.1"/>
    <property type="molecule type" value="Genomic_DNA"/>
</dbReference>
<sequence length="171" mass="19079">MRQFDWKYLVLFVLAIPLINQLASYLGTSSAQNEIEREAVKRLEHTADQSIRVITSSQDAEGATQKHLNMNFLKNLEAHTVERIRTKIRELPNSPRIDITSEANYAESGPMKLAVIRLRGSDNSNQIVILGIVGNELKRVTCARNSPEAIPISYGVCADKIKEVFDTIIGG</sequence>
<gene>
    <name evidence="1" type="ORF">NP589_15955</name>
</gene>
<accession>A0ABT1TVY0</accession>
<proteinExistence type="predicted"/>
<dbReference type="Proteomes" id="UP001524570">
    <property type="component" value="Unassembled WGS sequence"/>
</dbReference>
<reference evidence="1 2" key="1">
    <citation type="submission" date="2022-07" db="EMBL/GenBank/DDBJ databases">
        <title>Methylomonas rivi sp. nov., Methylomonas rosea sp. nov., Methylomonas aureus sp. nov. and Methylomonas subterranea sp. nov., four novel methanotrophs isolated from a freshwater creek and the deep terrestrial subsurface.</title>
        <authorList>
            <person name="Abin C."/>
            <person name="Sankaranarayanan K."/>
            <person name="Garner C."/>
            <person name="Sindelar R."/>
            <person name="Kotary K."/>
            <person name="Garner R."/>
            <person name="Barclay S."/>
            <person name="Lawson P."/>
            <person name="Krumholz L."/>
        </authorList>
    </citation>
    <scope>NUCLEOTIDE SEQUENCE [LARGE SCALE GENOMIC DNA]</scope>
    <source>
        <strain evidence="1 2">WSC-7</strain>
    </source>
</reference>
<keyword evidence="2" id="KW-1185">Reference proteome</keyword>
<organism evidence="1 2">
    <name type="scientific">Methylomonas rosea</name>
    <dbReference type="NCBI Taxonomy" id="2952227"/>
    <lineage>
        <taxon>Bacteria</taxon>
        <taxon>Pseudomonadati</taxon>
        <taxon>Pseudomonadota</taxon>
        <taxon>Gammaproteobacteria</taxon>
        <taxon>Methylococcales</taxon>
        <taxon>Methylococcaceae</taxon>
        <taxon>Methylomonas</taxon>
    </lineage>
</organism>
<evidence type="ECO:0000313" key="1">
    <source>
        <dbReference type="EMBL" id="MCQ8118930.1"/>
    </source>
</evidence>
<protein>
    <submittedName>
        <fullName evidence="1">Uncharacterized protein</fullName>
    </submittedName>
</protein>
<name>A0ABT1TVY0_9GAMM</name>